<keyword evidence="2" id="KW-0813">Transport</keyword>
<keyword evidence="3" id="KW-1003">Cell membrane</keyword>
<dbReference type="EMBL" id="CM001022">
    <property type="protein sequence ID" value="EFQ24558.1"/>
    <property type="molecule type" value="Genomic_DNA"/>
</dbReference>
<comment type="similarity">
    <text evidence="7">Belongs to the drug/metabolite transporter (DMT) superfamily. Small multidrug resistance (SMR) (TC 2.A.7.1) family.</text>
</comment>
<evidence type="ECO:0000256" key="5">
    <source>
        <dbReference type="ARBA" id="ARBA00022989"/>
    </source>
</evidence>
<evidence type="ECO:0000256" key="6">
    <source>
        <dbReference type="ARBA" id="ARBA00023136"/>
    </source>
</evidence>
<dbReference type="Proteomes" id="UP000005096">
    <property type="component" value="Chromosome"/>
</dbReference>
<evidence type="ECO:0000256" key="7">
    <source>
        <dbReference type="RuleBase" id="RU003942"/>
    </source>
</evidence>
<dbReference type="PANTHER" id="PTHR30561:SF0">
    <property type="entry name" value="GUANIDINIUM EXPORTER"/>
    <property type="match status" value="1"/>
</dbReference>
<dbReference type="GO" id="GO:0005886">
    <property type="term" value="C:plasma membrane"/>
    <property type="evidence" value="ECO:0007669"/>
    <property type="project" value="UniProtKB-SubCell"/>
</dbReference>
<accession>E3CYH6</accession>
<keyword evidence="5 8" id="KW-1133">Transmembrane helix</keyword>
<evidence type="ECO:0000313" key="9">
    <source>
        <dbReference type="EMBL" id="EFQ24558.1"/>
    </source>
</evidence>
<dbReference type="AlphaFoldDB" id="E3CYH6"/>
<dbReference type="Pfam" id="PF00893">
    <property type="entry name" value="Multi_Drug_Res"/>
    <property type="match status" value="1"/>
</dbReference>
<organism evidence="9 10">
    <name type="scientific">Aminomonas paucivorans DSM 12260</name>
    <dbReference type="NCBI Taxonomy" id="584708"/>
    <lineage>
        <taxon>Bacteria</taxon>
        <taxon>Thermotogati</taxon>
        <taxon>Synergistota</taxon>
        <taxon>Synergistia</taxon>
        <taxon>Synergistales</taxon>
        <taxon>Synergistaceae</taxon>
        <taxon>Aminomonas</taxon>
    </lineage>
</organism>
<gene>
    <name evidence="9" type="ORF">Apau_2147</name>
</gene>
<feature type="transmembrane region" description="Helical" evidence="8">
    <location>
        <begin position="85"/>
        <end position="103"/>
    </location>
</feature>
<keyword evidence="10" id="KW-1185">Reference proteome</keyword>
<dbReference type="RefSeq" id="WP_006301799.1">
    <property type="nucleotide sequence ID" value="NZ_CM001022.1"/>
</dbReference>
<dbReference type="STRING" id="584708.Apau_2147"/>
<dbReference type="InterPro" id="IPR037185">
    <property type="entry name" value="EmrE-like"/>
</dbReference>
<name>E3CYH6_9BACT</name>
<dbReference type="PANTHER" id="PTHR30561">
    <property type="entry name" value="SMR FAMILY PROTON-DEPENDENT DRUG EFFLUX TRANSPORTER SUGE"/>
    <property type="match status" value="1"/>
</dbReference>
<keyword evidence="4 7" id="KW-0812">Transmembrane</keyword>
<dbReference type="InterPro" id="IPR000390">
    <property type="entry name" value="Small_drug/metabolite_transptr"/>
</dbReference>
<dbReference type="GO" id="GO:0022857">
    <property type="term" value="F:transmembrane transporter activity"/>
    <property type="evidence" value="ECO:0007669"/>
    <property type="project" value="InterPro"/>
</dbReference>
<dbReference type="HOGENOM" id="CLU_133067_1_2_0"/>
<proteinExistence type="inferred from homology"/>
<reference evidence="9 10" key="1">
    <citation type="journal article" date="2010" name="Stand. Genomic Sci.">
        <title>Non-contiguous finished genome sequence of Aminomonas paucivorans type strain (GLU-3).</title>
        <authorList>
            <person name="Pitluck S."/>
            <person name="Yasawong M."/>
            <person name="Held B."/>
            <person name="Lapidus A."/>
            <person name="Nolan M."/>
            <person name="Copeland A."/>
            <person name="Lucas S."/>
            <person name="Del Rio T.G."/>
            <person name="Tice H."/>
            <person name="Cheng J.F."/>
            <person name="Chertkov O."/>
            <person name="Goodwin L."/>
            <person name="Tapia R."/>
            <person name="Han C."/>
            <person name="Liolios K."/>
            <person name="Ivanova N."/>
            <person name="Mavromatis K."/>
            <person name="Ovchinnikova G."/>
            <person name="Pati A."/>
            <person name="Chen A."/>
            <person name="Palaniappan K."/>
            <person name="Land M."/>
            <person name="Hauser L."/>
            <person name="Chang Y.J."/>
            <person name="Jeffries C.D."/>
            <person name="Pukall R."/>
            <person name="Spring S."/>
            <person name="Rohde M."/>
            <person name="Sikorski J."/>
            <person name="Goker M."/>
            <person name="Woyke T."/>
            <person name="Bristow J."/>
            <person name="Eisen J.A."/>
            <person name="Markowitz V."/>
            <person name="Hugenholtz P."/>
            <person name="Kyrpides N.C."/>
            <person name="Klenk H.P."/>
        </authorList>
    </citation>
    <scope>NUCLEOTIDE SEQUENCE [LARGE SCALE GENOMIC DNA]</scope>
    <source>
        <strain evidence="9 10">DSM 12260</strain>
    </source>
</reference>
<dbReference type="InterPro" id="IPR045324">
    <property type="entry name" value="Small_multidrug_res"/>
</dbReference>
<evidence type="ECO:0000256" key="4">
    <source>
        <dbReference type="ARBA" id="ARBA00022692"/>
    </source>
</evidence>
<comment type="subcellular location">
    <subcellularLocation>
        <location evidence="1 7">Cell membrane</location>
        <topology evidence="1 7">Multi-pass membrane protein</topology>
    </subcellularLocation>
</comment>
<evidence type="ECO:0000256" key="8">
    <source>
        <dbReference type="SAM" id="Phobius"/>
    </source>
</evidence>
<protein>
    <submittedName>
        <fullName evidence="9">Small multidrug resistance protein</fullName>
    </submittedName>
</protein>
<keyword evidence="6 8" id="KW-0472">Membrane</keyword>
<dbReference type="SUPFAM" id="SSF103481">
    <property type="entry name" value="Multidrug resistance efflux transporter EmrE"/>
    <property type="match status" value="1"/>
</dbReference>
<sequence>MSWLVLFLAGICECGWAVGLKYTQGFTRLVPSVVTLTVMTASVVLLGWAVRRLPLGTAYAVWTGIGAVGTALLGILLFGESASPGRLLSLGLVLAGLVGLKLTTH</sequence>
<evidence type="ECO:0000256" key="3">
    <source>
        <dbReference type="ARBA" id="ARBA00022475"/>
    </source>
</evidence>
<dbReference type="NCBIfam" id="NF008512">
    <property type="entry name" value="PRK11431.1"/>
    <property type="match status" value="1"/>
</dbReference>
<evidence type="ECO:0000256" key="2">
    <source>
        <dbReference type="ARBA" id="ARBA00022448"/>
    </source>
</evidence>
<dbReference type="OrthoDB" id="21828at2"/>
<feature type="transmembrane region" description="Helical" evidence="8">
    <location>
        <begin position="57"/>
        <end position="79"/>
    </location>
</feature>
<dbReference type="eggNOG" id="COG2076">
    <property type="taxonomic scope" value="Bacteria"/>
</dbReference>
<evidence type="ECO:0000313" key="10">
    <source>
        <dbReference type="Proteomes" id="UP000005096"/>
    </source>
</evidence>
<dbReference type="FunFam" id="1.10.3730.20:FF:000001">
    <property type="entry name" value="Quaternary ammonium compound resistance transporter SugE"/>
    <property type="match status" value="1"/>
</dbReference>
<dbReference type="Gene3D" id="1.10.3730.20">
    <property type="match status" value="1"/>
</dbReference>
<feature type="transmembrane region" description="Helical" evidence="8">
    <location>
        <begin position="33"/>
        <end position="50"/>
    </location>
</feature>
<dbReference type="PaxDb" id="584708-Apau_2147"/>
<evidence type="ECO:0000256" key="1">
    <source>
        <dbReference type="ARBA" id="ARBA00004651"/>
    </source>
</evidence>